<feature type="active site" evidence="9">
    <location>
        <position position="269"/>
    </location>
</feature>
<dbReference type="EMBL" id="FOIN01000009">
    <property type="protein sequence ID" value="SET39726.1"/>
    <property type="molecule type" value="Genomic_DNA"/>
</dbReference>
<evidence type="ECO:0000313" key="13">
    <source>
        <dbReference type="EMBL" id="SET39726.1"/>
    </source>
</evidence>
<reference evidence="14" key="1">
    <citation type="submission" date="2016-10" db="EMBL/GenBank/DDBJ databases">
        <authorList>
            <person name="Varghese N."/>
            <person name="Submissions S."/>
        </authorList>
    </citation>
    <scope>NUCLEOTIDE SEQUENCE [LARGE SCALE GENOMIC DNA]</scope>
    <source>
        <strain evidence="14">DSM 1551</strain>
    </source>
</reference>
<comment type="subcellular location">
    <subcellularLocation>
        <location evidence="9">Cytoplasm</location>
    </subcellularLocation>
</comment>
<comment type="function">
    <text evidence="9">Catalyzes the condensation reaction of fatty acid synthesis by the addition to an acyl acceptor of two carbons from malonyl-ACP. Catalyzes the first condensation reaction which initiates fatty acid synthesis and may therefore play a role in governing the total rate of fatty acid production. Possesses both acetoacetyl-ACP synthase and acetyl transacylase activities. Its substrate specificity determines the biosynthesis of branched-chain and/or straight-chain of fatty acids.</text>
</comment>
<dbReference type="GO" id="GO:0005737">
    <property type="term" value="C:cytoplasm"/>
    <property type="evidence" value="ECO:0007669"/>
    <property type="project" value="UniProtKB-SubCell"/>
</dbReference>
<dbReference type="SUPFAM" id="SSF53901">
    <property type="entry name" value="Thiolase-like"/>
    <property type="match status" value="1"/>
</dbReference>
<keyword evidence="2 9" id="KW-0963">Cytoplasm</keyword>
<dbReference type="InterPro" id="IPR004655">
    <property type="entry name" value="FabH"/>
</dbReference>
<dbReference type="CDD" id="cd00830">
    <property type="entry name" value="KAS_III"/>
    <property type="match status" value="1"/>
</dbReference>
<evidence type="ECO:0000256" key="7">
    <source>
        <dbReference type="ARBA" id="ARBA00023160"/>
    </source>
</evidence>
<evidence type="ECO:0000256" key="9">
    <source>
        <dbReference type="HAMAP-Rule" id="MF_01815"/>
    </source>
</evidence>
<evidence type="ECO:0000256" key="8">
    <source>
        <dbReference type="ARBA" id="ARBA00023315"/>
    </source>
</evidence>
<dbReference type="PANTHER" id="PTHR34069">
    <property type="entry name" value="3-OXOACYL-[ACYL-CARRIER-PROTEIN] SYNTHASE 3"/>
    <property type="match status" value="1"/>
</dbReference>
<comment type="catalytic activity">
    <reaction evidence="9">
        <text>malonyl-[ACP] + acetyl-CoA + H(+) = 3-oxobutanoyl-[ACP] + CO2 + CoA</text>
        <dbReference type="Rhea" id="RHEA:12080"/>
        <dbReference type="Rhea" id="RHEA-COMP:9623"/>
        <dbReference type="Rhea" id="RHEA-COMP:9625"/>
        <dbReference type="ChEBI" id="CHEBI:15378"/>
        <dbReference type="ChEBI" id="CHEBI:16526"/>
        <dbReference type="ChEBI" id="CHEBI:57287"/>
        <dbReference type="ChEBI" id="CHEBI:57288"/>
        <dbReference type="ChEBI" id="CHEBI:78449"/>
        <dbReference type="ChEBI" id="CHEBI:78450"/>
        <dbReference type="EC" id="2.3.1.180"/>
    </reaction>
</comment>
<evidence type="ECO:0000256" key="4">
    <source>
        <dbReference type="ARBA" id="ARBA00022679"/>
    </source>
</evidence>
<comment type="domain">
    <text evidence="9">The last Arg residue of the ACP-binding site is essential for the weak association between ACP/AcpP and FabH.</text>
</comment>
<evidence type="ECO:0000313" key="15">
    <source>
        <dbReference type="Proteomes" id="UP000490821"/>
    </source>
</evidence>
<dbReference type="HAMAP" id="MF_01815">
    <property type="entry name" value="FabH"/>
    <property type="match status" value="1"/>
</dbReference>
<comment type="subunit">
    <text evidence="9">Homodimer.</text>
</comment>
<dbReference type="InterPro" id="IPR016039">
    <property type="entry name" value="Thiolase-like"/>
</dbReference>
<accession>A0A1I0E4P0</accession>
<keyword evidence="6 9" id="KW-0443">Lipid metabolism</keyword>
<evidence type="ECO:0000259" key="11">
    <source>
        <dbReference type="Pfam" id="PF08545"/>
    </source>
</evidence>
<dbReference type="NCBIfam" id="NF006829">
    <property type="entry name" value="PRK09352.1"/>
    <property type="match status" value="1"/>
</dbReference>
<dbReference type="Pfam" id="PF08545">
    <property type="entry name" value="ACP_syn_III"/>
    <property type="match status" value="1"/>
</dbReference>
<dbReference type="Proteomes" id="UP000490821">
    <property type="component" value="Unassembled WGS sequence"/>
</dbReference>
<feature type="active site" evidence="9">
    <location>
        <position position="112"/>
    </location>
</feature>
<dbReference type="PANTHER" id="PTHR34069:SF2">
    <property type="entry name" value="BETA-KETOACYL-[ACYL-CARRIER-PROTEIN] SYNTHASE III"/>
    <property type="match status" value="1"/>
</dbReference>
<dbReference type="Proteomes" id="UP000198558">
    <property type="component" value="Unassembled WGS sequence"/>
</dbReference>
<dbReference type="AlphaFoldDB" id="A0A1I0E4P0"/>
<dbReference type="UniPathway" id="UPA00094"/>
<dbReference type="OrthoDB" id="9815506at2"/>
<evidence type="ECO:0000259" key="10">
    <source>
        <dbReference type="Pfam" id="PF08541"/>
    </source>
</evidence>
<dbReference type="GO" id="GO:0006633">
    <property type="term" value="P:fatty acid biosynthetic process"/>
    <property type="evidence" value="ECO:0007669"/>
    <property type="project" value="UniProtKB-UniRule"/>
</dbReference>
<comment type="pathway">
    <text evidence="9">Lipid metabolism; fatty acid biosynthesis.</text>
</comment>
<dbReference type="GO" id="GO:0033818">
    <property type="term" value="F:beta-ketoacyl-acyl-carrier-protein synthase III activity"/>
    <property type="evidence" value="ECO:0007669"/>
    <property type="project" value="UniProtKB-UniRule"/>
</dbReference>
<reference evidence="13" key="2">
    <citation type="submission" date="2016-10" db="EMBL/GenBank/DDBJ databases">
        <authorList>
            <person name="de Groot N.N."/>
        </authorList>
    </citation>
    <scope>NUCLEOTIDE SEQUENCE [LARGE SCALE GENOMIC DNA]</scope>
    <source>
        <strain evidence="13">DSM 1551</strain>
    </source>
</reference>
<keyword evidence="4 9" id="KW-0808">Transferase</keyword>
<feature type="domain" description="Beta-ketoacyl-[acyl-carrier-protein] synthase III N-terminal" evidence="11">
    <location>
        <begin position="106"/>
        <end position="170"/>
    </location>
</feature>
<dbReference type="EC" id="2.3.1.180" evidence="9"/>
<feature type="active site" evidence="9">
    <location>
        <position position="239"/>
    </location>
</feature>
<keyword evidence="14" id="KW-1185">Reference proteome</keyword>
<keyword evidence="7 9" id="KW-0275">Fatty acid biosynthesis</keyword>
<dbReference type="RefSeq" id="WP_092353331.1">
    <property type="nucleotide sequence ID" value="NZ_BLMI01000068.1"/>
</dbReference>
<dbReference type="GO" id="GO:0004315">
    <property type="term" value="F:3-oxoacyl-[acyl-carrier-protein] synthase activity"/>
    <property type="evidence" value="ECO:0007669"/>
    <property type="project" value="InterPro"/>
</dbReference>
<keyword evidence="3 9" id="KW-0444">Lipid biosynthesis</keyword>
<dbReference type="InterPro" id="IPR013747">
    <property type="entry name" value="ACP_syn_III_C"/>
</dbReference>
<dbReference type="Gene3D" id="3.40.47.10">
    <property type="match status" value="1"/>
</dbReference>
<evidence type="ECO:0000256" key="6">
    <source>
        <dbReference type="ARBA" id="ARBA00023098"/>
    </source>
</evidence>
<dbReference type="Pfam" id="PF08541">
    <property type="entry name" value="ACP_syn_III_C"/>
    <property type="match status" value="1"/>
</dbReference>
<proteinExistence type="inferred from homology"/>
<evidence type="ECO:0000256" key="3">
    <source>
        <dbReference type="ARBA" id="ARBA00022516"/>
    </source>
</evidence>
<evidence type="ECO:0000313" key="14">
    <source>
        <dbReference type="Proteomes" id="UP000198558"/>
    </source>
</evidence>
<dbReference type="NCBIfam" id="TIGR00747">
    <property type="entry name" value="fabH"/>
    <property type="match status" value="1"/>
</dbReference>
<reference evidence="12 15" key="3">
    <citation type="journal article" date="2020" name="Microbiome">
        <title>Single-cell genomics of uncultured bacteria reveals dietary fiber responders in the mouse gut microbiota.</title>
        <authorList>
            <person name="Chijiiwa R."/>
            <person name="Hosokawa M."/>
            <person name="Kogawa M."/>
            <person name="Nishikawa Y."/>
            <person name="Ide K."/>
            <person name="Sakanashi C."/>
            <person name="Takahashi K."/>
            <person name="Takeyama H."/>
        </authorList>
    </citation>
    <scope>NUCLEOTIDE SEQUENCE [LARGE SCALE GENOMIC DNA]</scope>
    <source>
        <strain evidence="12">IMSAGC_017</strain>
    </source>
</reference>
<evidence type="ECO:0000256" key="5">
    <source>
        <dbReference type="ARBA" id="ARBA00022832"/>
    </source>
</evidence>
<comment type="similarity">
    <text evidence="1 9">Belongs to the thiolase-like superfamily. FabH family.</text>
</comment>
<keyword evidence="8 9" id="KW-0012">Acyltransferase</keyword>
<dbReference type="GeneID" id="78288131"/>
<name>A0A1I0E4P0_9FIRM</name>
<organism evidence="13 14">
    <name type="scientific">Thomasclavelia cocleata</name>
    <dbReference type="NCBI Taxonomy" id="69824"/>
    <lineage>
        <taxon>Bacteria</taxon>
        <taxon>Bacillati</taxon>
        <taxon>Bacillota</taxon>
        <taxon>Erysipelotrichia</taxon>
        <taxon>Erysipelotrichales</taxon>
        <taxon>Coprobacillaceae</taxon>
        <taxon>Thomasclavelia</taxon>
    </lineage>
</organism>
<keyword evidence="9" id="KW-0511">Multifunctional enzyme</keyword>
<protein>
    <recommendedName>
        <fullName evidence="9">Beta-ketoacyl-[acyl-carrier-protein] synthase III</fullName>
        <shortName evidence="9">Beta-ketoacyl-ACP synthase III</shortName>
        <shortName evidence="9">KAS III</shortName>
        <ecNumber evidence="9">2.3.1.180</ecNumber>
    </recommendedName>
    <alternativeName>
        <fullName evidence="9">3-oxoacyl-[acyl-carrier-protein] synthase 3</fullName>
    </alternativeName>
    <alternativeName>
        <fullName evidence="9">3-oxoacyl-[acyl-carrier-protein] synthase III</fullName>
    </alternativeName>
</protein>
<dbReference type="InterPro" id="IPR013751">
    <property type="entry name" value="ACP_syn_III_N"/>
</dbReference>
<feature type="region of interest" description="ACP-binding" evidence="9">
    <location>
        <begin position="240"/>
        <end position="244"/>
    </location>
</feature>
<gene>
    <name evidence="9 12" type="primary">fabH</name>
    <name evidence="12" type="ORF">IMSAGC017_00660</name>
    <name evidence="13" type="ORF">SAMN04489758_10945</name>
</gene>
<dbReference type="EMBL" id="BLMI01000068">
    <property type="protein sequence ID" value="GFI40625.1"/>
    <property type="molecule type" value="Genomic_DNA"/>
</dbReference>
<evidence type="ECO:0000256" key="1">
    <source>
        <dbReference type="ARBA" id="ARBA00008642"/>
    </source>
</evidence>
<feature type="domain" description="Beta-ketoacyl-[acyl-carrier-protein] synthase III C-terminal" evidence="10">
    <location>
        <begin position="223"/>
        <end position="312"/>
    </location>
</feature>
<evidence type="ECO:0000256" key="2">
    <source>
        <dbReference type="ARBA" id="ARBA00022490"/>
    </source>
</evidence>
<dbReference type="GO" id="GO:0044550">
    <property type="term" value="P:secondary metabolite biosynthetic process"/>
    <property type="evidence" value="ECO:0007669"/>
    <property type="project" value="TreeGrafter"/>
</dbReference>
<sequence>MNGLKVISTGYYAPQNVLNNFDFEKMVETTDEWIVSRTGINKRHIAKKESCVDLGYQAALKAIEKIDKNKIGLIICATMTPDYFTPSTACLIQEKLGLNDQEIMCFDLSAACSGFVYSLTVAQALLQNLDDKYALVIGSEEISKIIDFTDRNTCVLFGDGAGAVVVGKGTGVFASYNNSAGNLEALKAPAIGKMNENHYLSMAGQEVFKFAIKVIPESINAVLQKANLTLDDIDYVVCHQANYRIIKNVYKKMKSSEEKFYMNLQEYGNTSAASIPLALGEMDEKGLLKSGNKIICVGFGGGLTWGAVLMEWS</sequence>
<keyword evidence="5 9" id="KW-0276">Fatty acid metabolism</keyword>
<evidence type="ECO:0000313" key="12">
    <source>
        <dbReference type="EMBL" id="GFI40625.1"/>
    </source>
</evidence>